<keyword evidence="5" id="KW-0278">Fertilization</keyword>
<evidence type="ECO:0000256" key="5">
    <source>
        <dbReference type="ARBA" id="ARBA00023279"/>
    </source>
</evidence>
<evidence type="ECO:0000256" key="4">
    <source>
        <dbReference type="ARBA" id="ARBA00022729"/>
    </source>
</evidence>
<dbReference type="STRING" id="3750.A0A498ITJ9"/>
<feature type="chain" id="PRO_5019791904" description="Prolamin-like domain-containing protein" evidence="10">
    <location>
        <begin position="20"/>
        <end position="153"/>
    </location>
</feature>
<dbReference type="Proteomes" id="UP000290289">
    <property type="component" value="Chromosome 10"/>
</dbReference>
<dbReference type="GO" id="GO:0080155">
    <property type="term" value="P:regulation of double fertilization forming a zygote and endosperm"/>
    <property type="evidence" value="ECO:0007669"/>
    <property type="project" value="UniProtKB-ARBA"/>
</dbReference>
<evidence type="ECO:0000256" key="3">
    <source>
        <dbReference type="ARBA" id="ARBA00022525"/>
    </source>
</evidence>
<dbReference type="GO" id="GO:0031410">
    <property type="term" value="C:cytoplasmic vesicle"/>
    <property type="evidence" value="ECO:0007669"/>
    <property type="project" value="UniProtKB-SubCell"/>
</dbReference>
<gene>
    <name evidence="12" type="ORF">DVH24_009326</name>
</gene>
<dbReference type="PANTHER" id="PTHR35293">
    <property type="entry name" value="EGG CELL-SECRETED PROTEIN 1.5"/>
    <property type="match status" value="1"/>
</dbReference>
<dbReference type="Pfam" id="PF05617">
    <property type="entry name" value="Prolamin_like"/>
    <property type="match status" value="1"/>
</dbReference>
<sequence length="153" mass="16538">MAAHTISFLFLLTALLALAMPFIASAARPLSRYSIGSSMNLAARLKLDEESANCWESLFQLQACSGEVVMFFLNGETYIGHGCCEAIRTIEHQCWPALLGTLGFTTEETDVLKGYCDEADHIESPPSSTTPSPPSISKPATKPVATGWEKLVP</sequence>
<evidence type="ECO:0000256" key="7">
    <source>
        <dbReference type="ARBA" id="ARBA00034457"/>
    </source>
</evidence>
<organism evidence="12 13">
    <name type="scientific">Malus domestica</name>
    <name type="common">Apple</name>
    <name type="synonym">Pyrus malus</name>
    <dbReference type="NCBI Taxonomy" id="3750"/>
    <lineage>
        <taxon>Eukaryota</taxon>
        <taxon>Viridiplantae</taxon>
        <taxon>Streptophyta</taxon>
        <taxon>Embryophyta</taxon>
        <taxon>Tracheophyta</taxon>
        <taxon>Spermatophyta</taxon>
        <taxon>Magnoliopsida</taxon>
        <taxon>eudicotyledons</taxon>
        <taxon>Gunneridae</taxon>
        <taxon>Pentapetalae</taxon>
        <taxon>rosids</taxon>
        <taxon>fabids</taxon>
        <taxon>Rosales</taxon>
        <taxon>Rosaceae</taxon>
        <taxon>Amygdaloideae</taxon>
        <taxon>Maleae</taxon>
        <taxon>Malus</taxon>
    </lineage>
</organism>
<evidence type="ECO:0000256" key="8">
    <source>
        <dbReference type="ARBA" id="ARBA00034484"/>
    </source>
</evidence>
<dbReference type="KEGG" id="mdm:103444705"/>
<dbReference type="GO" id="GO:2000008">
    <property type="term" value="P:regulation of protein localization to cell surface"/>
    <property type="evidence" value="ECO:0007669"/>
    <property type="project" value="UniProtKB-ARBA"/>
</dbReference>
<evidence type="ECO:0000256" key="1">
    <source>
        <dbReference type="ARBA" id="ARBA00004541"/>
    </source>
</evidence>
<protein>
    <recommendedName>
        <fullName evidence="11">Prolamin-like domain-containing protein</fullName>
    </recommendedName>
</protein>
<accession>A0A498ITJ9</accession>
<comment type="caution">
    <text evidence="12">The sequence shown here is derived from an EMBL/GenBank/DDBJ whole genome shotgun (WGS) entry which is preliminary data.</text>
</comment>
<comment type="subcellular location">
    <subcellularLocation>
        <location evidence="1">Cytoplasmic vesicle</location>
    </subcellularLocation>
    <subcellularLocation>
        <location evidence="2">Secreted</location>
    </subcellularLocation>
</comment>
<feature type="domain" description="Prolamin-like" evidence="11">
    <location>
        <begin position="53"/>
        <end position="117"/>
    </location>
</feature>
<evidence type="ECO:0000313" key="13">
    <source>
        <dbReference type="Proteomes" id="UP000290289"/>
    </source>
</evidence>
<dbReference type="AlphaFoldDB" id="A0A498ITJ9"/>
<feature type="region of interest" description="Disordered" evidence="9">
    <location>
        <begin position="122"/>
        <end position="153"/>
    </location>
</feature>
<keyword evidence="3" id="KW-0964">Secreted</keyword>
<dbReference type="PANTHER" id="PTHR35293:SF1">
    <property type="entry name" value="EGG CELL-SECRETED PROTEIN 1.5"/>
    <property type="match status" value="1"/>
</dbReference>
<evidence type="ECO:0000256" key="6">
    <source>
        <dbReference type="ARBA" id="ARBA00023329"/>
    </source>
</evidence>
<evidence type="ECO:0000256" key="9">
    <source>
        <dbReference type="SAM" id="MobiDB-lite"/>
    </source>
</evidence>
<proteinExistence type="inferred from homology"/>
<evidence type="ECO:0000256" key="10">
    <source>
        <dbReference type="SAM" id="SignalP"/>
    </source>
</evidence>
<evidence type="ECO:0000256" key="2">
    <source>
        <dbReference type="ARBA" id="ARBA00004613"/>
    </source>
</evidence>
<keyword evidence="4 10" id="KW-0732">Signal</keyword>
<comment type="similarity">
    <text evidence="8">Belongs to the plant egg cell-secreted peptide family.</text>
</comment>
<dbReference type="InterPro" id="IPR044711">
    <property type="entry name" value="EC11-15"/>
</dbReference>
<dbReference type="Gramene" id="mRNA:MD10G0023400">
    <property type="protein sequence ID" value="CDS:MD10G0023400.1"/>
    <property type="gene ID" value="MD10G0023400"/>
</dbReference>
<dbReference type="EMBL" id="RDQH01000336">
    <property type="protein sequence ID" value="RXH85505.1"/>
    <property type="molecule type" value="Genomic_DNA"/>
</dbReference>
<comment type="function">
    <text evidence="7">Involved in the regulation of gamete interactions during the double fertilization and to prevent multiple-pollen tube attraction; mediates the redistribution of the gamete fusogen HAP2/GCS1 to the cell surface after secretion upon sperm arrival.</text>
</comment>
<keyword evidence="6" id="KW-0968">Cytoplasmic vesicle</keyword>
<dbReference type="GO" id="GO:0005576">
    <property type="term" value="C:extracellular region"/>
    <property type="evidence" value="ECO:0007669"/>
    <property type="project" value="UniProtKB-SubCell"/>
</dbReference>
<reference evidence="12 13" key="1">
    <citation type="submission" date="2018-10" db="EMBL/GenBank/DDBJ databases">
        <title>A high-quality apple genome assembly.</title>
        <authorList>
            <person name="Hu J."/>
        </authorList>
    </citation>
    <scope>NUCLEOTIDE SEQUENCE [LARGE SCALE GENOMIC DNA]</scope>
    <source>
        <strain evidence="13">cv. HFTH1</strain>
        <tissue evidence="12">Young leaf</tissue>
    </source>
</reference>
<evidence type="ECO:0000313" key="12">
    <source>
        <dbReference type="EMBL" id="RXH85505.1"/>
    </source>
</evidence>
<feature type="signal peptide" evidence="10">
    <location>
        <begin position="1"/>
        <end position="19"/>
    </location>
</feature>
<keyword evidence="13" id="KW-1185">Reference proteome</keyword>
<name>A0A498ITJ9_MALDO</name>
<dbReference type="GO" id="GO:0009567">
    <property type="term" value="P:double fertilization forming a zygote and endosperm"/>
    <property type="evidence" value="ECO:0007669"/>
    <property type="project" value="InterPro"/>
</dbReference>
<dbReference type="InterPro" id="IPR008502">
    <property type="entry name" value="Prolamin-like"/>
</dbReference>
<evidence type="ECO:0000259" key="11">
    <source>
        <dbReference type="Pfam" id="PF05617"/>
    </source>
</evidence>
<dbReference type="OrthoDB" id="776947at2759"/>